<keyword evidence="4 6" id="KW-1133">Transmembrane helix</keyword>
<reference evidence="7" key="2">
    <citation type="submission" date="2022-03" db="EMBL/GenBank/DDBJ databases">
        <title>Draft title - Genomic analysis of global carrot germplasm unveils the trajectory of domestication and the origin of high carotenoid orange carrot.</title>
        <authorList>
            <person name="Iorizzo M."/>
            <person name="Ellison S."/>
            <person name="Senalik D."/>
            <person name="Macko-Podgorni A."/>
            <person name="Grzebelus D."/>
            <person name="Bostan H."/>
            <person name="Rolling W."/>
            <person name="Curaba J."/>
            <person name="Simon P."/>
        </authorList>
    </citation>
    <scope>NUCLEOTIDE SEQUENCE</scope>
    <source>
        <tissue evidence="7">Leaf</tissue>
    </source>
</reference>
<gene>
    <name evidence="7" type="ORF">DCAR_0205727</name>
</gene>
<dbReference type="KEGG" id="dcr:108192570"/>
<dbReference type="EMBL" id="CP093344">
    <property type="protein sequence ID" value="WOG86516.1"/>
    <property type="molecule type" value="Genomic_DNA"/>
</dbReference>
<evidence type="ECO:0000256" key="2">
    <source>
        <dbReference type="ARBA" id="ARBA00005852"/>
    </source>
</evidence>
<dbReference type="Pfam" id="PF05562">
    <property type="entry name" value="WCOR413"/>
    <property type="match status" value="1"/>
</dbReference>
<keyword evidence="3 6" id="KW-0812">Transmembrane</keyword>
<evidence type="ECO:0000256" key="3">
    <source>
        <dbReference type="ARBA" id="ARBA00022692"/>
    </source>
</evidence>
<protein>
    <submittedName>
        <fullName evidence="7">Uncharacterized protein</fullName>
    </submittedName>
</protein>
<reference evidence="7" key="1">
    <citation type="journal article" date="2016" name="Nat. Genet.">
        <title>A high-quality carrot genome assembly provides new insights into carotenoid accumulation and asterid genome evolution.</title>
        <authorList>
            <person name="Iorizzo M."/>
            <person name="Ellison S."/>
            <person name="Senalik D."/>
            <person name="Zeng P."/>
            <person name="Satapoomin P."/>
            <person name="Huang J."/>
            <person name="Bowman M."/>
            <person name="Iovene M."/>
            <person name="Sanseverino W."/>
            <person name="Cavagnaro P."/>
            <person name="Yildiz M."/>
            <person name="Macko-Podgorni A."/>
            <person name="Moranska E."/>
            <person name="Grzebelus E."/>
            <person name="Grzebelus D."/>
            <person name="Ashrafi H."/>
            <person name="Zheng Z."/>
            <person name="Cheng S."/>
            <person name="Spooner D."/>
            <person name="Van Deynze A."/>
            <person name="Simon P."/>
        </authorList>
    </citation>
    <scope>NUCLEOTIDE SEQUENCE</scope>
    <source>
        <tissue evidence="7">Leaf</tissue>
    </source>
</reference>
<evidence type="ECO:0000256" key="5">
    <source>
        <dbReference type="ARBA" id="ARBA00023136"/>
    </source>
</evidence>
<accession>A0AAF0WCX7</accession>
<dbReference type="PANTHER" id="PTHR33596">
    <property type="entry name" value="COLD-REGULATED 413 PLASMA MEMBRANE PROTEIN 2"/>
    <property type="match status" value="1"/>
</dbReference>
<dbReference type="PANTHER" id="PTHR33596:SF17">
    <property type="entry name" value="COLD-REGULATED 413 INNER MEMBRANE PROTEIN 1, CHLOROPLASTIC-RELATED"/>
    <property type="match status" value="1"/>
</dbReference>
<organism evidence="7 8">
    <name type="scientific">Daucus carota subsp. sativus</name>
    <name type="common">Carrot</name>
    <dbReference type="NCBI Taxonomy" id="79200"/>
    <lineage>
        <taxon>Eukaryota</taxon>
        <taxon>Viridiplantae</taxon>
        <taxon>Streptophyta</taxon>
        <taxon>Embryophyta</taxon>
        <taxon>Tracheophyta</taxon>
        <taxon>Spermatophyta</taxon>
        <taxon>Magnoliopsida</taxon>
        <taxon>eudicotyledons</taxon>
        <taxon>Gunneridae</taxon>
        <taxon>Pentapetalae</taxon>
        <taxon>asterids</taxon>
        <taxon>campanulids</taxon>
        <taxon>Apiales</taxon>
        <taxon>Apiaceae</taxon>
        <taxon>Apioideae</taxon>
        <taxon>Scandiceae</taxon>
        <taxon>Daucinae</taxon>
        <taxon>Daucus</taxon>
        <taxon>Daucus sect. Daucus</taxon>
    </lineage>
</organism>
<feature type="transmembrane region" description="Helical" evidence="6">
    <location>
        <begin position="24"/>
        <end position="46"/>
    </location>
</feature>
<evidence type="ECO:0000313" key="7">
    <source>
        <dbReference type="EMBL" id="WOG86516.1"/>
    </source>
</evidence>
<evidence type="ECO:0000256" key="4">
    <source>
        <dbReference type="ARBA" id="ARBA00022989"/>
    </source>
</evidence>
<dbReference type="InterPro" id="IPR008892">
    <property type="entry name" value="COR413"/>
</dbReference>
<comment type="subcellular location">
    <subcellularLocation>
        <location evidence="1">Membrane</location>
        <topology evidence="1">Multi-pass membrane protein</topology>
    </subcellularLocation>
</comment>
<keyword evidence="8" id="KW-1185">Reference proteome</keyword>
<evidence type="ECO:0000313" key="8">
    <source>
        <dbReference type="Proteomes" id="UP000077755"/>
    </source>
</evidence>
<dbReference type="GO" id="GO:0016020">
    <property type="term" value="C:membrane"/>
    <property type="evidence" value="ECO:0007669"/>
    <property type="project" value="UniProtKB-SubCell"/>
</dbReference>
<proteinExistence type="inferred from homology"/>
<evidence type="ECO:0000256" key="1">
    <source>
        <dbReference type="ARBA" id="ARBA00004141"/>
    </source>
</evidence>
<dbReference type="Proteomes" id="UP000077755">
    <property type="component" value="Chromosome 2"/>
</dbReference>
<comment type="similarity">
    <text evidence="2">Belongs to the Cold-regulated 413 protein family.</text>
</comment>
<feature type="transmembrane region" description="Helical" evidence="6">
    <location>
        <begin position="114"/>
        <end position="130"/>
    </location>
</feature>
<feature type="transmembrane region" description="Helical" evidence="6">
    <location>
        <begin position="142"/>
        <end position="162"/>
    </location>
</feature>
<evidence type="ECO:0000256" key="6">
    <source>
        <dbReference type="SAM" id="Phobius"/>
    </source>
</evidence>
<keyword evidence="5 6" id="KW-0472">Membrane</keyword>
<sequence length="164" mass="17642">MNIKGGFGTSVCSYSPLSSLNLQWINTITSTVLMLLSGTSIQKSFLVPIFALQAPASIISWIKGEYGVWTAFLLLLVRLFLHIPGELELPFSALLIVLVAPYQILNLRGKLEGVILSLTIAGYLAFQHFSRGGSLGKAFDQGSLVATICIICVLVVPCLLLIGC</sequence>
<name>A0AAF0WCX7_DAUCS</name>
<dbReference type="AlphaFoldDB" id="A0AAF0WCX7"/>